<evidence type="ECO:0000313" key="3">
    <source>
        <dbReference type="Proteomes" id="UP000190367"/>
    </source>
</evidence>
<feature type="domain" description="CobQ/CobB/MinD/ParA nucleotide binding" evidence="1">
    <location>
        <begin position="10"/>
        <end position="218"/>
    </location>
</feature>
<gene>
    <name evidence="2" type="ORF">SAMN04488128_103757</name>
</gene>
<evidence type="ECO:0000259" key="1">
    <source>
        <dbReference type="Pfam" id="PF01656"/>
    </source>
</evidence>
<dbReference type="Proteomes" id="UP000190367">
    <property type="component" value="Unassembled WGS sequence"/>
</dbReference>
<proteinExistence type="predicted"/>
<dbReference type="STRING" id="634771.SAMN04488128_103757"/>
<dbReference type="Pfam" id="PF01656">
    <property type="entry name" value="CbiA"/>
    <property type="match status" value="1"/>
</dbReference>
<dbReference type="CDD" id="cd02042">
    <property type="entry name" value="ParAB_family"/>
    <property type="match status" value="1"/>
</dbReference>
<organism evidence="2 3">
    <name type="scientific">Chitinophaga eiseniae</name>
    <dbReference type="NCBI Taxonomy" id="634771"/>
    <lineage>
        <taxon>Bacteria</taxon>
        <taxon>Pseudomonadati</taxon>
        <taxon>Bacteroidota</taxon>
        <taxon>Chitinophagia</taxon>
        <taxon>Chitinophagales</taxon>
        <taxon>Chitinophagaceae</taxon>
        <taxon>Chitinophaga</taxon>
    </lineage>
</organism>
<dbReference type="PANTHER" id="PTHR13696">
    <property type="entry name" value="P-LOOP CONTAINING NUCLEOSIDE TRIPHOSPHATE HYDROLASE"/>
    <property type="match status" value="1"/>
</dbReference>
<keyword evidence="3" id="KW-1185">Reference proteome</keyword>
<name>A0A1T4SXU7_9BACT</name>
<reference evidence="3" key="1">
    <citation type="submission" date="2017-02" db="EMBL/GenBank/DDBJ databases">
        <authorList>
            <person name="Varghese N."/>
            <person name="Submissions S."/>
        </authorList>
    </citation>
    <scope>NUCLEOTIDE SEQUENCE [LARGE SCALE GENOMIC DNA]</scope>
    <source>
        <strain evidence="3">DSM 22224</strain>
    </source>
</reference>
<dbReference type="PANTHER" id="PTHR13696:SF52">
    <property type="entry name" value="PARA FAMILY PROTEIN CT_582"/>
    <property type="match status" value="1"/>
</dbReference>
<dbReference type="InterPro" id="IPR002586">
    <property type="entry name" value="CobQ/CobB/MinD/ParA_Nub-bd_dom"/>
</dbReference>
<accession>A0A1T4SXU7</accession>
<dbReference type="AlphaFoldDB" id="A0A1T4SXU7"/>
<dbReference type="OrthoDB" id="978593at2"/>
<dbReference type="EMBL" id="FUWZ01000003">
    <property type="protein sequence ID" value="SKA33043.1"/>
    <property type="molecule type" value="Genomic_DNA"/>
</dbReference>
<dbReference type="RefSeq" id="WP_078671084.1">
    <property type="nucleotide sequence ID" value="NZ_FUWZ01000003.1"/>
</dbReference>
<dbReference type="Gene3D" id="3.40.50.300">
    <property type="entry name" value="P-loop containing nucleotide triphosphate hydrolases"/>
    <property type="match status" value="1"/>
</dbReference>
<dbReference type="InterPro" id="IPR027417">
    <property type="entry name" value="P-loop_NTPase"/>
</dbReference>
<sequence>MNASQKTKLIAISTQKGGPGKTTLTAMACSEMHYRLGYNVAAFDCDYPQLSLSRMRERDLKAVMHNEVYKKLAHHQFTSLNKKAYPIIPCRATDVLQEAEKLIATSAVPPDAIFFDLPGTVNTPGVLTTLAGVHHIFAPITADRVVVESTLGFIDVLVNVLMKKGNTNIETIHLFWNQVDGREKSSLYQAYESVISELGLSLMESFITDSKRFRKEVEDSARTVFRSTLLPANTRLMKGCKLDLFITELLKVAKF</sequence>
<evidence type="ECO:0000313" key="2">
    <source>
        <dbReference type="EMBL" id="SKA33043.1"/>
    </source>
</evidence>
<dbReference type="InterPro" id="IPR050678">
    <property type="entry name" value="DNA_Partitioning_ATPase"/>
</dbReference>
<dbReference type="SUPFAM" id="SSF52540">
    <property type="entry name" value="P-loop containing nucleoside triphosphate hydrolases"/>
    <property type="match status" value="1"/>
</dbReference>
<protein>
    <submittedName>
        <fullName evidence="2">Cellulose biosynthesis protein BcsQ</fullName>
    </submittedName>
</protein>